<proteinExistence type="predicted"/>
<gene>
    <name evidence="3" type="ORF">SAMN05660206_11240</name>
</gene>
<dbReference type="PANTHER" id="PTHR35535">
    <property type="entry name" value="HEAT SHOCK PROTEIN HSLJ"/>
    <property type="match status" value="1"/>
</dbReference>
<evidence type="ECO:0000256" key="1">
    <source>
        <dbReference type="SAM" id="SignalP"/>
    </source>
</evidence>
<name>A0A1I6VA37_9SPHI</name>
<feature type="chain" id="PRO_5011590447" evidence="1">
    <location>
        <begin position="25"/>
        <end position="263"/>
    </location>
</feature>
<dbReference type="EMBL" id="FOZZ01000012">
    <property type="protein sequence ID" value="SFT10613.1"/>
    <property type="molecule type" value="Genomic_DNA"/>
</dbReference>
<dbReference type="STRING" id="683125.SAMN05660206_11240"/>
<dbReference type="Proteomes" id="UP000198785">
    <property type="component" value="Unassembled WGS sequence"/>
</dbReference>
<dbReference type="RefSeq" id="WP_093367057.1">
    <property type="nucleotide sequence ID" value="NZ_FOZZ01000012.1"/>
</dbReference>
<keyword evidence="4" id="KW-1185">Reference proteome</keyword>
<dbReference type="PANTHER" id="PTHR35535:SF1">
    <property type="entry name" value="HEAT SHOCK PROTEIN HSLJ"/>
    <property type="match status" value="1"/>
</dbReference>
<dbReference type="InterPro" id="IPR053147">
    <property type="entry name" value="Hsp_HslJ-like"/>
</dbReference>
<evidence type="ECO:0000313" key="4">
    <source>
        <dbReference type="Proteomes" id="UP000198785"/>
    </source>
</evidence>
<sequence length="263" mass="28715">MKKMNVSYMMIALVAMLSSCSVKKATEVATSDIVGKKWQLIELEGNPVADKVNGKVPFLELRTEDSTYAASGGCNGIGGKYEWAKNNGIKFSMGVSTMMACQDMSAENGLRNLFGKAENYRLENDTLVFSSENGSVLAKFKLANETKENDIALLDGTWELDYVMDPDGKDFTALYPEKKPILTFEAGSSKVTGNSSCNNFTGNVTVEGHNIGFSPLGMTKMACPGEGEGVFVDALEKVNRFDIQDNALHFIMGDIAIMRFQKK</sequence>
<feature type="domain" description="DUF306" evidence="2">
    <location>
        <begin position="31"/>
        <end position="141"/>
    </location>
</feature>
<dbReference type="OrthoDB" id="880459at2"/>
<dbReference type="InterPro" id="IPR005184">
    <property type="entry name" value="DUF306_Meta_HslJ"/>
</dbReference>
<feature type="domain" description="DUF306" evidence="2">
    <location>
        <begin position="153"/>
        <end position="252"/>
    </location>
</feature>
<reference evidence="3 4" key="1">
    <citation type="submission" date="2016-10" db="EMBL/GenBank/DDBJ databases">
        <authorList>
            <person name="de Groot N.N."/>
        </authorList>
    </citation>
    <scope>NUCLEOTIDE SEQUENCE [LARGE SCALE GENOMIC DNA]</scope>
    <source>
        <strain evidence="3 4">DSM 22789</strain>
    </source>
</reference>
<dbReference type="Gene3D" id="2.40.128.270">
    <property type="match status" value="2"/>
</dbReference>
<feature type="signal peptide" evidence="1">
    <location>
        <begin position="1"/>
        <end position="24"/>
    </location>
</feature>
<dbReference type="PROSITE" id="PS51257">
    <property type="entry name" value="PROKAR_LIPOPROTEIN"/>
    <property type="match status" value="1"/>
</dbReference>
<protein>
    <submittedName>
        <fullName evidence="3">Heat shock protein HslJ</fullName>
    </submittedName>
</protein>
<accession>A0A1I6VA37</accession>
<keyword evidence="1" id="KW-0732">Signal</keyword>
<keyword evidence="3" id="KW-0346">Stress response</keyword>
<dbReference type="Pfam" id="PF03724">
    <property type="entry name" value="META"/>
    <property type="match status" value="2"/>
</dbReference>
<evidence type="ECO:0000259" key="2">
    <source>
        <dbReference type="Pfam" id="PF03724"/>
    </source>
</evidence>
<organism evidence="3 4">
    <name type="scientific">Sphingobacterium wenxiniae</name>
    <dbReference type="NCBI Taxonomy" id="683125"/>
    <lineage>
        <taxon>Bacteria</taxon>
        <taxon>Pseudomonadati</taxon>
        <taxon>Bacteroidota</taxon>
        <taxon>Sphingobacteriia</taxon>
        <taxon>Sphingobacteriales</taxon>
        <taxon>Sphingobacteriaceae</taxon>
        <taxon>Sphingobacterium</taxon>
    </lineage>
</organism>
<dbReference type="AlphaFoldDB" id="A0A1I6VA37"/>
<evidence type="ECO:0000313" key="3">
    <source>
        <dbReference type="EMBL" id="SFT10613.1"/>
    </source>
</evidence>
<dbReference type="InterPro" id="IPR038670">
    <property type="entry name" value="HslJ-like_sf"/>
</dbReference>